<protein>
    <submittedName>
        <fullName evidence="1">Uncharacterized protein</fullName>
    </submittedName>
</protein>
<reference evidence="1" key="1">
    <citation type="journal article" date="2022" name="bioRxiv">
        <title>Sequencing and chromosome-scale assembly of the giantPleurodeles waltlgenome.</title>
        <authorList>
            <person name="Brown T."/>
            <person name="Elewa A."/>
            <person name="Iarovenko S."/>
            <person name="Subramanian E."/>
            <person name="Araus A.J."/>
            <person name="Petzold A."/>
            <person name="Susuki M."/>
            <person name="Suzuki K.-i.T."/>
            <person name="Hayashi T."/>
            <person name="Toyoda A."/>
            <person name="Oliveira C."/>
            <person name="Osipova E."/>
            <person name="Leigh N.D."/>
            <person name="Simon A."/>
            <person name="Yun M.H."/>
        </authorList>
    </citation>
    <scope>NUCLEOTIDE SEQUENCE</scope>
    <source>
        <strain evidence="1">20211129_DDA</strain>
        <tissue evidence="1">Liver</tissue>
    </source>
</reference>
<evidence type="ECO:0000313" key="2">
    <source>
        <dbReference type="Proteomes" id="UP001066276"/>
    </source>
</evidence>
<organism evidence="1 2">
    <name type="scientific">Pleurodeles waltl</name>
    <name type="common">Iberian ribbed newt</name>
    <dbReference type="NCBI Taxonomy" id="8319"/>
    <lineage>
        <taxon>Eukaryota</taxon>
        <taxon>Metazoa</taxon>
        <taxon>Chordata</taxon>
        <taxon>Craniata</taxon>
        <taxon>Vertebrata</taxon>
        <taxon>Euteleostomi</taxon>
        <taxon>Amphibia</taxon>
        <taxon>Batrachia</taxon>
        <taxon>Caudata</taxon>
        <taxon>Salamandroidea</taxon>
        <taxon>Salamandridae</taxon>
        <taxon>Pleurodelinae</taxon>
        <taxon>Pleurodeles</taxon>
    </lineage>
</organism>
<dbReference type="EMBL" id="JANPWB010000009">
    <property type="protein sequence ID" value="KAJ1148896.1"/>
    <property type="molecule type" value="Genomic_DNA"/>
</dbReference>
<proteinExistence type="predicted"/>
<sequence length="222" mass="24874">MLWAACTPTMQGIIKCHIRGQEQCQRVKCVQLEAKILELGGQTKHFDIQVVQHQLAISRSELRQVSLEEAKQWWQALTRRVYGMDDKSDKLLYWPATRGAAAKVGLAIRHREENNQVELAAIARAFATSYQDLYARDPLPHLAEEGSIVWDLPVPTILSNLVQDLDQPLTAEEVDALISELNGGKWRAGWVPNRVLQKALFIAGASSPKLLCRGTVERSISP</sequence>
<keyword evidence="2" id="KW-1185">Reference proteome</keyword>
<accession>A0AAV7R7X8</accession>
<comment type="caution">
    <text evidence="1">The sequence shown here is derived from an EMBL/GenBank/DDBJ whole genome shotgun (WGS) entry which is preliminary data.</text>
</comment>
<evidence type="ECO:0000313" key="1">
    <source>
        <dbReference type="EMBL" id="KAJ1148896.1"/>
    </source>
</evidence>
<name>A0AAV7R7X8_PLEWA</name>
<gene>
    <name evidence="1" type="ORF">NDU88_001720</name>
</gene>
<dbReference type="AlphaFoldDB" id="A0AAV7R7X8"/>
<dbReference type="Proteomes" id="UP001066276">
    <property type="component" value="Chromosome 5"/>
</dbReference>